<dbReference type="EC" id="3.1.-.-" evidence="8"/>
<dbReference type="OrthoDB" id="147588at2157"/>
<evidence type="ECO:0000256" key="2">
    <source>
        <dbReference type="ARBA" id="ARBA00022649"/>
    </source>
</evidence>
<sequence>MTTHLLDTTFLIDYLRGDEGVKEYLTETEDDPLLTTTLNLKEVATGWRLRGEFAPESLFSTFDWVDVVPFRIEHAVAASEYAASLYESSEHTRREIDAAAADLLIAAVADEEGATVVTRNVEDFERFGVPTATY</sequence>
<evidence type="ECO:0000313" key="10">
    <source>
        <dbReference type="EMBL" id="MBP1922636.1"/>
    </source>
</evidence>
<proteinExistence type="inferred from homology"/>
<dbReference type="InterPro" id="IPR022907">
    <property type="entry name" value="VapC_family"/>
</dbReference>
<gene>
    <name evidence="8" type="primary">vapC</name>
    <name evidence="10" type="ORF">J2751_001649</name>
</gene>
<reference evidence="10" key="1">
    <citation type="submission" date="2021-03" db="EMBL/GenBank/DDBJ databases">
        <title>Genomic Encyclopedia of Type Strains, Phase IV (KMG-IV): sequencing the most valuable type-strain genomes for metagenomic binning, comparative biology and taxonomic classification.</title>
        <authorList>
            <person name="Goeker M."/>
        </authorList>
    </citation>
    <scope>NUCLEOTIDE SEQUENCE</scope>
    <source>
        <strain evidence="10">DSM 23564</strain>
    </source>
</reference>
<comment type="similarity">
    <text evidence="7 8">Belongs to the PINc/VapC protein family.</text>
</comment>
<dbReference type="InterPro" id="IPR050556">
    <property type="entry name" value="Type_II_TA_system_RNase"/>
</dbReference>
<dbReference type="RefSeq" id="WP_209484982.1">
    <property type="nucleotide sequence ID" value="NZ_JAGGKQ010000010.1"/>
</dbReference>
<dbReference type="InterPro" id="IPR002716">
    <property type="entry name" value="PIN_dom"/>
</dbReference>
<keyword evidence="11" id="KW-1185">Reference proteome</keyword>
<organism evidence="10 11">
    <name type="scientific">Halorubrum alkaliphilum</name>
    <dbReference type="NCBI Taxonomy" id="261290"/>
    <lineage>
        <taxon>Archaea</taxon>
        <taxon>Methanobacteriati</taxon>
        <taxon>Methanobacteriota</taxon>
        <taxon>Stenosarchaea group</taxon>
        <taxon>Halobacteria</taxon>
        <taxon>Halobacteriales</taxon>
        <taxon>Haloferacaceae</taxon>
        <taxon>Halorubrum</taxon>
    </lineage>
</organism>
<dbReference type="AlphaFoldDB" id="A0A8T4GEQ9"/>
<feature type="domain" description="PIN" evidence="9">
    <location>
        <begin position="5"/>
        <end position="127"/>
    </location>
</feature>
<evidence type="ECO:0000256" key="5">
    <source>
        <dbReference type="ARBA" id="ARBA00022801"/>
    </source>
</evidence>
<dbReference type="GO" id="GO:0090729">
    <property type="term" value="F:toxin activity"/>
    <property type="evidence" value="ECO:0007669"/>
    <property type="project" value="UniProtKB-KW"/>
</dbReference>
<keyword evidence="3 8" id="KW-0540">Nuclease</keyword>
<dbReference type="EMBL" id="JAGGKQ010000010">
    <property type="protein sequence ID" value="MBP1922636.1"/>
    <property type="molecule type" value="Genomic_DNA"/>
</dbReference>
<comment type="cofactor">
    <cofactor evidence="1 8">
        <name>Mg(2+)</name>
        <dbReference type="ChEBI" id="CHEBI:18420"/>
    </cofactor>
</comment>
<keyword evidence="8" id="KW-0800">Toxin</keyword>
<protein>
    <recommendedName>
        <fullName evidence="8">Ribonuclease VapC</fullName>
        <shortName evidence="8">RNase VapC</shortName>
        <ecNumber evidence="8">3.1.-.-</ecNumber>
    </recommendedName>
    <alternativeName>
        <fullName evidence="8">Putative toxin VapC</fullName>
    </alternativeName>
</protein>
<dbReference type="Proteomes" id="UP000823588">
    <property type="component" value="Unassembled WGS sequence"/>
</dbReference>
<evidence type="ECO:0000256" key="1">
    <source>
        <dbReference type="ARBA" id="ARBA00001946"/>
    </source>
</evidence>
<dbReference type="Gene3D" id="3.40.50.1010">
    <property type="entry name" value="5'-nuclease"/>
    <property type="match status" value="1"/>
</dbReference>
<accession>A0A8T4GEQ9</accession>
<evidence type="ECO:0000256" key="3">
    <source>
        <dbReference type="ARBA" id="ARBA00022722"/>
    </source>
</evidence>
<dbReference type="GO" id="GO:0016787">
    <property type="term" value="F:hydrolase activity"/>
    <property type="evidence" value="ECO:0007669"/>
    <property type="project" value="UniProtKB-KW"/>
</dbReference>
<feature type="binding site" evidence="8">
    <location>
        <position position="7"/>
    </location>
    <ligand>
        <name>Mg(2+)</name>
        <dbReference type="ChEBI" id="CHEBI:18420"/>
    </ligand>
</feature>
<evidence type="ECO:0000256" key="7">
    <source>
        <dbReference type="ARBA" id="ARBA00038093"/>
    </source>
</evidence>
<comment type="caution">
    <text evidence="10">The sequence shown here is derived from an EMBL/GenBank/DDBJ whole genome shotgun (WGS) entry which is preliminary data.</text>
</comment>
<dbReference type="HAMAP" id="MF_00265">
    <property type="entry name" value="VapC_Nob1"/>
    <property type="match status" value="1"/>
</dbReference>
<keyword evidence="2 8" id="KW-1277">Toxin-antitoxin system</keyword>
<feature type="binding site" evidence="8">
    <location>
        <position position="102"/>
    </location>
    <ligand>
        <name>Mg(2+)</name>
        <dbReference type="ChEBI" id="CHEBI:18420"/>
    </ligand>
</feature>
<evidence type="ECO:0000256" key="4">
    <source>
        <dbReference type="ARBA" id="ARBA00022723"/>
    </source>
</evidence>
<dbReference type="PANTHER" id="PTHR33653">
    <property type="entry name" value="RIBONUCLEASE VAPC2"/>
    <property type="match status" value="1"/>
</dbReference>
<evidence type="ECO:0000256" key="8">
    <source>
        <dbReference type="HAMAP-Rule" id="MF_00265"/>
    </source>
</evidence>
<comment type="function">
    <text evidence="8">Toxic component of a toxin-antitoxin (TA) system. An RNase.</text>
</comment>
<name>A0A8T4GEQ9_9EURY</name>
<dbReference type="InterPro" id="IPR029060">
    <property type="entry name" value="PIN-like_dom_sf"/>
</dbReference>
<dbReference type="GO" id="GO:0000287">
    <property type="term" value="F:magnesium ion binding"/>
    <property type="evidence" value="ECO:0007669"/>
    <property type="project" value="UniProtKB-UniRule"/>
</dbReference>
<evidence type="ECO:0000313" key="11">
    <source>
        <dbReference type="Proteomes" id="UP000823588"/>
    </source>
</evidence>
<keyword evidence="4 8" id="KW-0479">Metal-binding</keyword>
<dbReference type="GO" id="GO:0004540">
    <property type="term" value="F:RNA nuclease activity"/>
    <property type="evidence" value="ECO:0007669"/>
    <property type="project" value="InterPro"/>
</dbReference>
<dbReference type="Pfam" id="PF01850">
    <property type="entry name" value="PIN"/>
    <property type="match status" value="1"/>
</dbReference>
<keyword evidence="6 8" id="KW-0460">Magnesium</keyword>
<evidence type="ECO:0000256" key="6">
    <source>
        <dbReference type="ARBA" id="ARBA00022842"/>
    </source>
</evidence>
<evidence type="ECO:0000259" key="9">
    <source>
        <dbReference type="Pfam" id="PF01850"/>
    </source>
</evidence>
<keyword evidence="5 8" id="KW-0378">Hydrolase</keyword>
<dbReference type="SUPFAM" id="SSF88723">
    <property type="entry name" value="PIN domain-like"/>
    <property type="match status" value="1"/>
</dbReference>
<dbReference type="PANTHER" id="PTHR33653:SF1">
    <property type="entry name" value="RIBONUCLEASE VAPC2"/>
    <property type="match status" value="1"/>
</dbReference>